<dbReference type="AlphaFoldDB" id="A0AAV3NJ36"/>
<name>A0AAV3NJ36_LITER</name>
<comment type="caution">
    <text evidence="2">The sequence shown here is derived from an EMBL/GenBank/DDBJ whole genome shotgun (WGS) entry which is preliminary data.</text>
</comment>
<dbReference type="Proteomes" id="UP001454036">
    <property type="component" value="Unassembled WGS sequence"/>
</dbReference>
<gene>
    <name evidence="2" type="ORF">LIER_00558</name>
</gene>
<feature type="region of interest" description="Disordered" evidence="1">
    <location>
        <begin position="14"/>
        <end position="57"/>
    </location>
</feature>
<evidence type="ECO:0000313" key="2">
    <source>
        <dbReference type="EMBL" id="GAA0138902.1"/>
    </source>
</evidence>
<keyword evidence="3" id="KW-1185">Reference proteome</keyword>
<sequence length="152" mass="17925">MRARIYYQTFVPPLRKGSREKDRKRSRKNHMEVNTVKSEVDEDNSPREKESKKKVTPHEEVLAVPFKQESKGKTFRIGTKLGKDHQRQLIALVREFEDVLFEDVFAWGPEDMRGIDPAVVVHRLYMDPNFSPIKQKKTLFNDEKNIAIREEV</sequence>
<accession>A0AAV3NJ36</accession>
<evidence type="ECO:0000256" key="1">
    <source>
        <dbReference type="SAM" id="MobiDB-lite"/>
    </source>
</evidence>
<organism evidence="2 3">
    <name type="scientific">Lithospermum erythrorhizon</name>
    <name type="common">Purple gromwell</name>
    <name type="synonym">Lithospermum officinale var. erythrorhizon</name>
    <dbReference type="NCBI Taxonomy" id="34254"/>
    <lineage>
        <taxon>Eukaryota</taxon>
        <taxon>Viridiplantae</taxon>
        <taxon>Streptophyta</taxon>
        <taxon>Embryophyta</taxon>
        <taxon>Tracheophyta</taxon>
        <taxon>Spermatophyta</taxon>
        <taxon>Magnoliopsida</taxon>
        <taxon>eudicotyledons</taxon>
        <taxon>Gunneridae</taxon>
        <taxon>Pentapetalae</taxon>
        <taxon>asterids</taxon>
        <taxon>lamiids</taxon>
        <taxon>Boraginales</taxon>
        <taxon>Boraginaceae</taxon>
        <taxon>Boraginoideae</taxon>
        <taxon>Lithospermeae</taxon>
        <taxon>Lithospermum</taxon>
    </lineage>
</organism>
<evidence type="ECO:0000313" key="3">
    <source>
        <dbReference type="Proteomes" id="UP001454036"/>
    </source>
</evidence>
<proteinExistence type="predicted"/>
<dbReference type="EMBL" id="BAABME010000043">
    <property type="protein sequence ID" value="GAA0138902.1"/>
    <property type="molecule type" value="Genomic_DNA"/>
</dbReference>
<protein>
    <submittedName>
        <fullName evidence="2">Uncharacterized protein</fullName>
    </submittedName>
</protein>
<reference evidence="2 3" key="1">
    <citation type="submission" date="2024-01" db="EMBL/GenBank/DDBJ databases">
        <title>The complete chloroplast genome sequence of Lithospermum erythrorhizon: insights into the phylogenetic relationship among Boraginaceae species and the maternal lineages of purple gromwells.</title>
        <authorList>
            <person name="Okada T."/>
            <person name="Watanabe K."/>
        </authorList>
    </citation>
    <scope>NUCLEOTIDE SEQUENCE [LARGE SCALE GENOMIC DNA]</scope>
</reference>
<feature type="compositionally biased region" description="Basic and acidic residues" evidence="1">
    <location>
        <begin position="44"/>
        <end position="57"/>
    </location>
</feature>